<gene>
    <name evidence="7" type="ORF">EHO51_03885</name>
</gene>
<dbReference type="EMBL" id="CP034086">
    <property type="protein sequence ID" value="AZG75941.1"/>
    <property type="molecule type" value="Genomic_DNA"/>
</dbReference>
<dbReference type="AlphaFoldDB" id="A0A3G8M1Y2"/>
<dbReference type="InterPro" id="IPR004839">
    <property type="entry name" value="Aminotransferase_I/II_large"/>
</dbReference>
<dbReference type="GO" id="GO:0030170">
    <property type="term" value="F:pyridoxal phosphate binding"/>
    <property type="evidence" value="ECO:0007669"/>
    <property type="project" value="InterPro"/>
</dbReference>
<evidence type="ECO:0000256" key="4">
    <source>
        <dbReference type="ARBA" id="ARBA00023125"/>
    </source>
</evidence>
<dbReference type="CDD" id="cd00609">
    <property type="entry name" value="AAT_like"/>
    <property type="match status" value="1"/>
</dbReference>
<evidence type="ECO:0000256" key="2">
    <source>
        <dbReference type="ARBA" id="ARBA00022898"/>
    </source>
</evidence>
<dbReference type="KEGG" id="mros:EHO51_03885"/>
<evidence type="ECO:0000313" key="8">
    <source>
        <dbReference type="Proteomes" id="UP000273982"/>
    </source>
</evidence>
<dbReference type="Pfam" id="PF00392">
    <property type="entry name" value="GntR"/>
    <property type="match status" value="1"/>
</dbReference>
<comment type="similarity">
    <text evidence="1">In the C-terminal section; belongs to the class-I pyridoxal-phosphate-dependent aminotransferase family.</text>
</comment>
<keyword evidence="3" id="KW-0805">Transcription regulation</keyword>
<dbReference type="PANTHER" id="PTHR46577:SF1">
    <property type="entry name" value="HTH-TYPE TRANSCRIPTIONAL REGULATORY PROTEIN GABR"/>
    <property type="match status" value="1"/>
</dbReference>
<dbReference type="Proteomes" id="UP000273982">
    <property type="component" value="Chromosome"/>
</dbReference>
<dbReference type="Gene3D" id="3.40.640.10">
    <property type="entry name" value="Type I PLP-dependent aspartate aminotransferase-like (Major domain)"/>
    <property type="match status" value="1"/>
</dbReference>
<accession>A0A3G8M1Y2</accession>
<dbReference type="SUPFAM" id="SSF53383">
    <property type="entry name" value="PLP-dependent transferases"/>
    <property type="match status" value="1"/>
</dbReference>
<dbReference type="Gene3D" id="1.10.10.10">
    <property type="entry name" value="Winged helix-like DNA-binding domain superfamily/Winged helix DNA-binding domain"/>
    <property type="match status" value="1"/>
</dbReference>
<dbReference type="SMART" id="SM00345">
    <property type="entry name" value="HTH_GNTR"/>
    <property type="match status" value="1"/>
</dbReference>
<dbReference type="SUPFAM" id="SSF46785">
    <property type="entry name" value="Winged helix' DNA-binding domain"/>
    <property type="match status" value="1"/>
</dbReference>
<keyword evidence="5" id="KW-0804">Transcription</keyword>
<dbReference type="Pfam" id="PF00155">
    <property type="entry name" value="Aminotran_1_2"/>
    <property type="match status" value="1"/>
</dbReference>
<dbReference type="PANTHER" id="PTHR46577">
    <property type="entry name" value="HTH-TYPE TRANSCRIPTIONAL REGULATORY PROTEIN GABR"/>
    <property type="match status" value="1"/>
</dbReference>
<dbReference type="InterPro" id="IPR000524">
    <property type="entry name" value="Tscrpt_reg_HTH_GntR"/>
</dbReference>
<protein>
    <submittedName>
        <fullName evidence="7">PLP-dependent aminotransferase family protein</fullName>
    </submittedName>
</protein>
<proteinExistence type="inferred from homology"/>
<dbReference type="GO" id="GO:0003700">
    <property type="term" value="F:DNA-binding transcription factor activity"/>
    <property type="evidence" value="ECO:0007669"/>
    <property type="project" value="InterPro"/>
</dbReference>
<dbReference type="InterPro" id="IPR015424">
    <property type="entry name" value="PyrdxlP-dep_Trfase"/>
</dbReference>
<name>A0A3G8M1Y2_9HYPH</name>
<evidence type="ECO:0000256" key="1">
    <source>
        <dbReference type="ARBA" id="ARBA00005384"/>
    </source>
</evidence>
<dbReference type="InterPro" id="IPR036390">
    <property type="entry name" value="WH_DNA-bd_sf"/>
</dbReference>
<reference evidence="7 8" key="1">
    <citation type="submission" date="2018-11" db="EMBL/GenBank/DDBJ databases">
        <title>Genome squencing of methanotrophic bacteria isolated from alkaline groundwater in Korea.</title>
        <authorList>
            <person name="Nguyen L.N."/>
        </authorList>
    </citation>
    <scope>NUCLEOTIDE SEQUENCE [LARGE SCALE GENOMIC DNA]</scope>
    <source>
        <strain evidence="7 8">GW6</strain>
    </source>
</reference>
<dbReference type="RefSeq" id="WP_124737784.1">
    <property type="nucleotide sequence ID" value="NZ_CP034086.1"/>
</dbReference>
<dbReference type="InterPro" id="IPR015421">
    <property type="entry name" value="PyrdxlP-dep_Trfase_major"/>
</dbReference>
<evidence type="ECO:0000259" key="6">
    <source>
        <dbReference type="PROSITE" id="PS50949"/>
    </source>
</evidence>
<sequence length="507" mass="55789">MTFTTTDRPTPIVKSGHVQLSIILAESDKNTLQNQIFDQIRSMILNGQLRCDDPMPTTRELSSQLGVSRNTAVLAYERLIAEGYIRTKPYVGTFVSPDLPDTAFLSADHRAPQKEEQGAAEDVPPACGTLRTHRLADPERRRLVADFWVGRPDARSFPLKAWSHHIKNRLKAVGSNLTSYNDAAGLMELRRAVAKHLAPARGVVADPEQIVIVGGCQDGFNLVGRLLVTPGSTAVVESPCYQGAAFVLESLGATLYPVPVDQDGLDVSRLPKTRGAVAYVTPSHQYPIGVTMSLQRRLELLAWATQYDAYIMEDDYDSDFRFVGSPLTALKGLDRNERVIYLGTFSKCMGPGLRLGYVVLPRRLAEAGRRMKMLMNNGQSWLEQAAMADFMSSGEFGRHLRRIRQLYRDRRDALLGALRNHFGACEIYGDQAGMHLVWKLPDGFPDAAEVEKKGLAVGVGVCSLATGSALRFDDNDGGDRLLMLGFVALTEKEIETGIARLAQALKA</sequence>
<evidence type="ECO:0000256" key="3">
    <source>
        <dbReference type="ARBA" id="ARBA00023015"/>
    </source>
</evidence>
<dbReference type="CDD" id="cd07377">
    <property type="entry name" value="WHTH_GntR"/>
    <property type="match status" value="1"/>
</dbReference>
<dbReference type="InterPro" id="IPR051446">
    <property type="entry name" value="HTH_trans_reg/aminotransferase"/>
</dbReference>
<keyword evidence="7" id="KW-0032">Aminotransferase</keyword>
<keyword evidence="2" id="KW-0663">Pyridoxal phosphate</keyword>
<feature type="domain" description="HTH gntR-type" evidence="6">
    <location>
        <begin position="30"/>
        <end position="98"/>
    </location>
</feature>
<organism evidence="7 8">
    <name type="scientific">Methylocystis rosea</name>
    <dbReference type="NCBI Taxonomy" id="173366"/>
    <lineage>
        <taxon>Bacteria</taxon>
        <taxon>Pseudomonadati</taxon>
        <taxon>Pseudomonadota</taxon>
        <taxon>Alphaproteobacteria</taxon>
        <taxon>Hyphomicrobiales</taxon>
        <taxon>Methylocystaceae</taxon>
        <taxon>Methylocystis</taxon>
    </lineage>
</organism>
<dbReference type="PRINTS" id="PR00035">
    <property type="entry name" value="HTHGNTR"/>
</dbReference>
<dbReference type="InterPro" id="IPR036388">
    <property type="entry name" value="WH-like_DNA-bd_sf"/>
</dbReference>
<dbReference type="PROSITE" id="PS50949">
    <property type="entry name" value="HTH_GNTR"/>
    <property type="match status" value="1"/>
</dbReference>
<dbReference type="GO" id="GO:0008483">
    <property type="term" value="F:transaminase activity"/>
    <property type="evidence" value="ECO:0007669"/>
    <property type="project" value="UniProtKB-KW"/>
</dbReference>
<keyword evidence="7" id="KW-0808">Transferase</keyword>
<evidence type="ECO:0000313" key="7">
    <source>
        <dbReference type="EMBL" id="AZG75941.1"/>
    </source>
</evidence>
<dbReference type="GO" id="GO:0003677">
    <property type="term" value="F:DNA binding"/>
    <property type="evidence" value="ECO:0007669"/>
    <property type="project" value="UniProtKB-KW"/>
</dbReference>
<evidence type="ECO:0000256" key="5">
    <source>
        <dbReference type="ARBA" id="ARBA00023163"/>
    </source>
</evidence>
<keyword evidence="4" id="KW-0238">DNA-binding</keyword>